<accession>A0A6F9DFW0</accession>
<evidence type="ECO:0000256" key="2">
    <source>
        <dbReference type="SAM" id="MobiDB-lite"/>
    </source>
</evidence>
<keyword evidence="1" id="KW-0479">Metal-binding</keyword>
<dbReference type="EMBL" id="LR786430">
    <property type="protein sequence ID" value="CAB3260915.1"/>
    <property type="molecule type" value="mRNA"/>
</dbReference>
<feature type="region of interest" description="Disordered" evidence="2">
    <location>
        <begin position="129"/>
        <end position="166"/>
    </location>
</feature>
<keyword evidence="1" id="KW-0862">Zinc</keyword>
<evidence type="ECO:0000313" key="4">
    <source>
        <dbReference type="EMBL" id="CAB3260915.1"/>
    </source>
</evidence>
<dbReference type="InterPro" id="IPR013087">
    <property type="entry name" value="Znf_C2H2_type"/>
</dbReference>
<keyword evidence="1" id="KW-0863">Zinc-finger</keyword>
<evidence type="ECO:0000256" key="1">
    <source>
        <dbReference type="PROSITE-ProRule" id="PRU00042"/>
    </source>
</evidence>
<dbReference type="PROSITE" id="PS50157">
    <property type="entry name" value="ZINC_FINGER_C2H2_2"/>
    <property type="match status" value="1"/>
</dbReference>
<dbReference type="SUPFAM" id="SSF57667">
    <property type="entry name" value="beta-beta-alpha zinc fingers"/>
    <property type="match status" value="1"/>
</dbReference>
<feature type="domain" description="C2H2-type" evidence="3">
    <location>
        <begin position="85"/>
        <end position="114"/>
    </location>
</feature>
<dbReference type="PROSITE" id="PS00028">
    <property type="entry name" value="ZINC_FINGER_C2H2_1"/>
    <property type="match status" value="1"/>
</dbReference>
<name>A0A6F9DFW0_9ASCI</name>
<dbReference type="InterPro" id="IPR036236">
    <property type="entry name" value="Znf_C2H2_sf"/>
</dbReference>
<dbReference type="GO" id="GO:0008270">
    <property type="term" value="F:zinc ion binding"/>
    <property type="evidence" value="ECO:0007669"/>
    <property type="project" value="UniProtKB-KW"/>
</dbReference>
<sequence length="212" mass="24963">MAEKEASLIFSCSIDKLMRSIKGLECPLCYDRTFPRRIHLQNHMTNVHFKYRFKIQVKKQTAYVLPCRKDCFQRKSSFEATRSHFHCPNCEKTFGRSQSFKGHLEGKCHRQRRKGMSAWQRRKAQIKSNAEKELNETNNNSETSNTSATNVKSDKPEKQNQNNEDLNESCNVQMKILQVLEDLLQVEKQRLDIEKQKLHLSKLQASYQFFQS</sequence>
<reference evidence="4" key="1">
    <citation type="submission" date="2020-04" db="EMBL/GenBank/DDBJ databases">
        <authorList>
            <person name="Neveu A P."/>
        </authorList>
    </citation>
    <scope>NUCLEOTIDE SEQUENCE</scope>
    <source>
        <tissue evidence="4">Whole embryo</tissue>
    </source>
</reference>
<proteinExistence type="evidence at transcript level"/>
<dbReference type="SMART" id="SM00355">
    <property type="entry name" value="ZnF_C2H2"/>
    <property type="match status" value="2"/>
</dbReference>
<gene>
    <name evidence="4" type="primary">LOC100176248-003</name>
</gene>
<feature type="compositionally biased region" description="Low complexity" evidence="2">
    <location>
        <begin position="136"/>
        <end position="150"/>
    </location>
</feature>
<dbReference type="AlphaFoldDB" id="A0A6F9DFW0"/>
<organism evidence="4">
    <name type="scientific">Phallusia mammillata</name>
    <dbReference type="NCBI Taxonomy" id="59560"/>
    <lineage>
        <taxon>Eukaryota</taxon>
        <taxon>Metazoa</taxon>
        <taxon>Chordata</taxon>
        <taxon>Tunicata</taxon>
        <taxon>Ascidiacea</taxon>
        <taxon>Phlebobranchia</taxon>
        <taxon>Ascidiidae</taxon>
        <taxon>Phallusia</taxon>
    </lineage>
</organism>
<protein>
    <submittedName>
        <fullName evidence="4">Uncharacterized protein LOC100176248</fullName>
    </submittedName>
</protein>
<evidence type="ECO:0000259" key="3">
    <source>
        <dbReference type="PROSITE" id="PS50157"/>
    </source>
</evidence>